<organism evidence="1 2">
    <name type="scientific">Pluteus cervinus</name>
    <dbReference type="NCBI Taxonomy" id="181527"/>
    <lineage>
        <taxon>Eukaryota</taxon>
        <taxon>Fungi</taxon>
        <taxon>Dikarya</taxon>
        <taxon>Basidiomycota</taxon>
        <taxon>Agaricomycotina</taxon>
        <taxon>Agaricomycetes</taxon>
        <taxon>Agaricomycetidae</taxon>
        <taxon>Agaricales</taxon>
        <taxon>Pluteineae</taxon>
        <taxon>Pluteaceae</taxon>
        <taxon>Pluteus</taxon>
    </lineage>
</organism>
<name>A0ACD2ZZ45_9AGAR</name>
<sequence>GCINLSPAWFQHGRNVVSQLLKSPGAARQWISRMIPSFHLLNAIARIIHPDQHNIGRQAIHKLMHDPTWVKEGTSVQDLMDEWTTVFSALAIILNRNTPAHRDMSSPQFGLDMMLTVGGYSIAYMTLPGLGLELLWTSGAMTALSGPLIVHEVENSPEDRLCIAFYMRSSVHK</sequence>
<keyword evidence="2" id="KW-1185">Reference proteome</keyword>
<evidence type="ECO:0000313" key="2">
    <source>
        <dbReference type="Proteomes" id="UP000308600"/>
    </source>
</evidence>
<evidence type="ECO:0000313" key="1">
    <source>
        <dbReference type="EMBL" id="TFK58354.1"/>
    </source>
</evidence>
<accession>A0ACD2ZZ45</accession>
<reference evidence="1 2" key="1">
    <citation type="journal article" date="2019" name="Nat. Ecol. Evol.">
        <title>Megaphylogeny resolves global patterns of mushroom evolution.</title>
        <authorList>
            <person name="Varga T."/>
            <person name="Krizsan K."/>
            <person name="Foldi C."/>
            <person name="Dima B."/>
            <person name="Sanchez-Garcia M."/>
            <person name="Sanchez-Ramirez S."/>
            <person name="Szollosi G.J."/>
            <person name="Szarkandi J.G."/>
            <person name="Papp V."/>
            <person name="Albert L."/>
            <person name="Andreopoulos W."/>
            <person name="Angelini C."/>
            <person name="Antonin V."/>
            <person name="Barry K.W."/>
            <person name="Bougher N.L."/>
            <person name="Buchanan P."/>
            <person name="Buyck B."/>
            <person name="Bense V."/>
            <person name="Catcheside P."/>
            <person name="Chovatia M."/>
            <person name="Cooper J."/>
            <person name="Damon W."/>
            <person name="Desjardin D."/>
            <person name="Finy P."/>
            <person name="Geml J."/>
            <person name="Haridas S."/>
            <person name="Hughes K."/>
            <person name="Justo A."/>
            <person name="Karasinski D."/>
            <person name="Kautmanova I."/>
            <person name="Kiss B."/>
            <person name="Kocsube S."/>
            <person name="Kotiranta H."/>
            <person name="LaButti K.M."/>
            <person name="Lechner B.E."/>
            <person name="Liimatainen K."/>
            <person name="Lipzen A."/>
            <person name="Lukacs Z."/>
            <person name="Mihaltcheva S."/>
            <person name="Morgado L.N."/>
            <person name="Niskanen T."/>
            <person name="Noordeloos M.E."/>
            <person name="Ohm R.A."/>
            <person name="Ortiz-Santana B."/>
            <person name="Ovrebo C."/>
            <person name="Racz N."/>
            <person name="Riley R."/>
            <person name="Savchenko A."/>
            <person name="Shiryaev A."/>
            <person name="Soop K."/>
            <person name="Spirin V."/>
            <person name="Szebenyi C."/>
            <person name="Tomsovsky M."/>
            <person name="Tulloss R.E."/>
            <person name="Uehling J."/>
            <person name="Grigoriev I.V."/>
            <person name="Vagvolgyi C."/>
            <person name="Papp T."/>
            <person name="Martin F.M."/>
            <person name="Miettinen O."/>
            <person name="Hibbett D.S."/>
            <person name="Nagy L.G."/>
        </authorList>
    </citation>
    <scope>NUCLEOTIDE SEQUENCE [LARGE SCALE GENOMIC DNA]</scope>
    <source>
        <strain evidence="1 2">NL-1719</strain>
    </source>
</reference>
<feature type="non-terminal residue" evidence="1">
    <location>
        <position position="1"/>
    </location>
</feature>
<dbReference type="EMBL" id="ML209421">
    <property type="protein sequence ID" value="TFK58354.1"/>
    <property type="molecule type" value="Genomic_DNA"/>
</dbReference>
<gene>
    <name evidence="1" type="ORF">BDN72DRAFT_752488</name>
</gene>
<feature type="non-terminal residue" evidence="1">
    <location>
        <position position="173"/>
    </location>
</feature>
<protein>
    <submittedName>
        <fullName evidence="1">Uncharacterized protein</fullName>
    </submittedName>
</protein>
<proteinExistence type="predicted"/>
<dbReference type="Proteomes" id="UP000308600">
    <property type="component" value="Unassembled WGS sequence"/>
</dbReference>